<sequence>MSEMRDMLRHYFNIGTPEVPKWVLLGDGITSLTEEFNPESETKQYINQKNGTTNLKSYTPSMSVEREYISDDLQKWMDEKIKTLPVGSAAISEYVRINLMDTPTEAGAYPAVKRKCTYQFDSVGGDAGSELVSAMTLGGVGDGVQGTFVVTEGSEAFTAA</sequence>
<evidence type="ECO:0000313" key="1">
    <source>
        <dbReference type="EMBL" id="DAF88903.1"/>
    </source>
</evidence>
<organism evidence="1">
    <name type="scientific">Siphoviridae sp. ctoyo6</name>
    <dbReference type="NCBI Taxonomy" id="2825674"/>
    <lineage>
        <taxon>Viruses</taxon>
        <taxon>Duplodnaviria</taxon>
        <taxon>Heunggongvirae</taxon>
        <taxon>Uroviricota</taxon>
        <taxon>Caudoviricetes</taxon>
    </lineage>
</organism>
<dbReference type="EMBL" id="BK015998">
    <property type="protein sequence ID" value="DAF88903.1"/>
    <property type="molecule type" value="Genomic_DNA"/>
</dbReference>
<reference evidence="1" key="1">
    <citation type="journal article" date="2021" name="Proc. Natl. Acad. Sci. U.S.A.">
        <title>A Catalog of Tens of Thousands of Viruses from Human Metagenomes Reveals Hidden Associations with Chronic Diseases.</title>
        <authorList>
            <person name="Tisza M.J."/>
            <person name="Buck C.B."/>
        </authorList>
    </citation>
    <scope>NUCLEOTIDE SEQUENCE</scope>
    <source>
        <strain evidence="1">Ctoyo6</strain>
    </source>
</reference>
<proteinExistence type="predicted"/>
<accession>A0A8S5U372</accession>
<evidence type="ECO:0008006" key="2">
    <source>
        <dbReference type="Google" id="ProtNLM"/>
    </source>
</evidence>
<protein>
    <recommendedName>
        <fullName evidence="2">Phage tail protein</fullName>
    </recommendedName>
</protein>
<name>A0A8S5U372_9CAUD</name>